<keyword evidence="4" id="KW-0862">Zinc</keyword>
<dbReference type="GO" id="GO:0008270">
    <property type="term" value="F:zinc ion binding"/>
    <property type="evidence" value="ECO:0007669"/>
    <property type="project" value="UniProtKB-KW"/>
</dbReference>
<dbReference type="EMBL" id="ML170214">
    <property type="protein sequence ID" value="TDL17968.1"/>
    <property type="molecule type" value="Genomic_DNA"/>
</dbReference>
<dbReference type="GO" id="GO:0005634">
    <property type="term" value="C:nucleus"/>
    <property type="evidence" value="ECO:0007669"/>
    <property type="project" value="UniProtKB-SubCell"/>
</dbReference>
<keyword evidence="3" id="KW-0863">Zinc-finger</keyword>
<keyword evidence="7" id="KW-1185">Reference proteome</keyword>
<comment type="subcellular location">
    <subcellularLocation>
        <location evidence="1">Nucleus</location>
    </subcellularLocation>
</comment>
<protein>
    <submittedName>
        <fullName evidence="6">Uncharacterized protein</fullName>
    </submittedName>
</protein>
<keyword evidence="5" id="KW-0539">Nucleus</keyword>
<accession>A0A4Y7PSA0</accession>
<feature type="non-terminal residue" evidence="6">
    <location>
        <position position="210"/>
    </location>
</feature>
<evidence type="ECO:0000313" key="6">
    <source>
        <dbReference type="EMBL" id="TDL17968.1"/>
    </source>
</evidence>
<evidence type="ECO:0000256" key="4">
    <source>
        <dbReference type="ARBA" id="ARBA00022833"/>
    </source>
</evidence>
<dbReference type="OrthoDB" id="2677917at2759"/>
<feature type="non-terminal residue" evidence="6">
    <location>
        <position position="1"/>
    </location>
</feature>
<dbReference type="Proteomes" id="UP000294933">
    <property type="component" value="Unassembled WGS sequence"/>
</dbReference>
<reference evidence="6 7" key="1">
    <citation type="submission" date="2018-06" db="EMBL/GenBank/DDBJ databases">
        <title>A transcriptomic atlas of mushroom development highlights an independent origin of complex multicellularity.</title>
        <authorList>
            <consortium name="DOE Joint Genome Institute"/>
            <person name="Krizsan K."/>
            <person name="Almasi E."/>
            <person name="Merenyi Z."/>
            <person name="Sahu N."/>
            <person name="Viragh M."/>
            <person name="Koszo T."/>
            <person name="Mondo S."/>
            <person name="Kiss B."/>
            <person name="Balint B."/>
            <person name="Kues U."/>
            <person name="Barry K."/>
            <person name="Hegedus J.C."/>
            <person name="Henrissat B."/>
            <person name="Johnson J."/>
            <person name="Lipzen A."/>
            <person name="Ohm R."/>
            <person name="Nagy I."/>
            <person name="Pangilinan J."/>
            <person name="Yan J."/>
            <person name="Xiong Y."/>
            <person name="Grigoriev I.V."/>
            <person name="Hibbett D.S."/>
            <person name="Nagy L.G."/>
        </authorList>
    </citation>
    <scope>NUCLEOTIDE SEQUENCE [LARGE SCALE GENOMIC DNA]</scope>
    <source>
        <strain evidence="6 7">SZMC22713</strain>
    </source>
</reference>
<gene>
    <name evidence="6" type="ORF">BD410DRAFT_693648</name>
</gene>
<name>A0A4Y7PSA0_9AGAM</name>
<evidence type="ECO:0000256" key="5">
    <source>
        <dbReference type="ARBA" id="ARBA00023242"/>
    </source>
</evidence>
<keyword evidence="2" id="KW-0479">Metal-binding</keyword>
<evidence type="ECO:0000313" key="7">
    <source>
        <dbReference type="Proteomes" id="UP000294933"/>
    </source>
</evidence>
<dbReference type="AlphaFoldDB" id="A0A4Y7PSA0"/>
<sequence length="210" mass="23786">DRLTKDWTAPAYAFFEPVPLIEYVKGRRSHVFLCVARTCLFRTRGVRRFLDKGDAKSTSNLRKHAKKCWGDGVVEAADDAKTADEVQETAEAGVLNQQSITAAFERNNKGKVTYSHRPHTRTKSRYCLMKTGRPIYYIPSARTVSRDVKEVFVKARRRIAKMLQEHDGSLSFATDTWTSPNHKAFIAVTVHFEINGTPISLLLDLVEVAK</sequence>
<proteinExistence type="predicted"/>
<dbReference type="InterPro" id="IPR052035">
    <property type="entry name" value="ZnF_BED_domain_contain"/>
</dbReference>
<dbReference type="PANTHER" id="PTHR46481:SF10">
    <property type="entry name" value="ZINC FINGER BED DOMAIN-CONTAINING PROTEIN 39"/>
    <property type="match status" value="1"/>
</dbReference>
<organism evidence="6 7">
    <name type="scientific">Rickenella mellea</name>
    <dbReference type="NCBI Taxonomy" id="50990"/>
    <lineage>
        <taxon>Eukaryota</taxon>
        <taxon>Fungi</taxon>
        <taxon>Dikarya</taxon>
        <taxon>Basidiomycota</taxon>
        <taxon>Agaricomycotina</taxon>
        <taxon>Agaricomycetes</taxon>
        <taxon>Hymenochaetales</taxon>
        <taxon>Rickenellaceae</taxon>
        <taxon>Rickenella</taxon>
    </lineage>
</organism>
<evidence type="ECO:0000256" key="2">
    <source>
        <dbReference type="ARBA" id="ARBA00022723"/>
    </source>
</evidence>
<dbReference type="STRING" id="50990.A0A4Y7PSA0"/>
<dbReference type="VEuPathDB" id="FungiDB:BD410DRAFT_693648"/>
<dbReference type="PANTHER" id="PTHR46481">
    <property type="entry name" value="ZINC FINGER BED DOMAIN-CONTAINING PROTEIN 4"/>
    <property type="match status" value="1"/>
</dbReference>
<evidence type="ECO:0000256" key="3">
    <source>
        <dbReference type="ARBA" id="ARBA00022771"/>
    </source>
</evidence>
<evidence type="ECO:0000256" key="1">
    <source>
        <dbReference type="ARBA" id="ARBA00004123"/>
    </source>
</evidence>